<dbReference type="InterPro" id="IPR015424">
    <property type="entry name" value="PyrdxlP-dep_Trfase"/>
</dbReference>
<comment type="similarity">
    <text evidence="2">Belongs to the trans-sulfuration enzymes family.</text>
</comment>
<comment type="catalytic activity">
    <reaction evidence="5">
        <text>L,L-cystathionine + H2O = L-homocysteine + pyruvate + NH4(+)</text>
        <dbReference type="Rhea" id="RHEA:13965"/>
        <dbReference type="ChEBI" id="CHEBI:15361"/>
        <dbReference type="ChEBI" id="CHEBI:15377"/>
        <dbReference type="ChEBI" id="CHEBI:28938"/>
        <dbReference type="ChEBI" id="CHEBI:58161"/>
        <dbReference type="ChEBI" id="CHEBI:58199"/>
    </reaction>
</comment>
<organism evidence="6">
    <name type="scientific">hydrothermal vent metagenome</name>
    <dbReference type="NCBI Taxonomy" id="652676"/>
    <lineage>
        <taxon>unclassified sequences</taxon>
        <taxon>metagenomes</taxon>
        <taxon>ecological metagenomes</taxon>
    </lineage>
</organism>
<evidence type="ECO:0000256" key="4">
    <source>
        <dbReference type="ARBA" id="ARBA00023239"/>
    </source>
</evidence>
<reference evidence="6" key="1">
    <citation type="submission" date="2018-06" db="EMBL/GenBank/DDBJ databases">
        <authorList>
            <person name="Zhirakovskaya E."/>
        </authorList>
    </citation>
    <scope>NUCLEOTIDE SEQUENCE</scope>
</reference>
<name>A0A3B0TVM4_9ZZZZ</name>
<dbReference type="GO" id="GO:0019450">
    <property type="term" value="P:L-cysteine catabolic process to pyruvate"/>
    <property type="evidence" value="ECO:0007669"/>
    <property type="project" value="TreeGrafter"/>
</dbReference>
<keyword evidence="3" id="KW-0663">Pyridoxal phosphate</keyword>
<dbReference type="GO" id="GO:0030170">
    <property type="term" value="F:pyridoxal phosphate binding"/>
    <property type="evidence" value="ECO:0007669"/>
    <property type="project" value="InterPro"/>
</dbReference>
<dbReference type="InterPro" id="IPR015421">
    <property type="entry name" value="PyrdxlP-dep_Trfase_major"/>
</dbReference>
<dbReference type="PIRSF" id="PIRSF001434">
    <property type="entry name" value="CGS"/>
    <property type="match status" value="1"/>
</dbReference>
<dbReference type="InterPro" id="IPR006233">
    <property type="entry name" value="Cys_b_lyase_bac"/>
</dbReference>
<dbReference type="NCBIfam" id="TIGR01324">
    <property type="entry name" value="cysta_beta_ly_B"/>
    <property type="match status" value="1"/>
</dbReference>
<dbReference type="InterPro" id="IPR000277">
    <property type="entry name" value="Cys/Met-Metab_PyrdxlP-dep_enz"/>
</dbReference>
<dbReference type="PANTHER" id="PTHR43500">
    <property type="entry name" value="CYSTATHIONINE BETA-LYASE-RELATED"/>
    <property type="match status" value="1"/>
</dbReference>
<dbReference type="SUPFAM" id="SSF53383">
    <property type="entry name" value="PLP-dependent transferases"/>
    <property type="match status" value="1"/>
</dbReference>
<dbReference type="FunFam" id="3.40.640.10:FF:000046">
    <property type="entry name" value="Cystathionine gamma-lyase"/>
    <property type="match status" value="1"/>
</dbReference>
<evidence type="ECO:0000313" key="6">
    <source>
        <dbReference type="EMBL" id="VAW20273.1"/>
    </source>
</evidence>
<dbReference type="GO" id="GO:0019346">
    <property type="term" value="P:transsulfuration"/>
    <property type="evidence" value="ECO:0007669"/>
    <property type="project" value="InterPro"/>
</dbReference>
<dbReference type="Gene3D" id="3.40.640.10">
    <property type="entry name" value="Type I PLP-dependent aspartate aminotransferase-like (Major domain)"/>
    <property type="match status" value="1"/>
</dbReference>
<protein>
    <submittedName>
        <fullName evidence="6">Cystathionine beta-lyase</fullName>
        <ecNumber evidence="6">4.4.1.8</ecNumber>
    </submittedName>
</protein>
<evidence type="ECO:0000256" key="5">
    <source>
        <dbReference type="ARBA" id="ARBA00047517"/>
    </source>
</evidence>
<evidence type="ECO:0000256" key="1">
    <source>
        <dbReference type="ARBA" id="ARBA00001933"/>
    </source>
</evidence>
<dbReference type="InterPro" id="IPR015422">
    <property type="entry name" value="PyrdxlP-dep_Trfase_small"/>
</dbReference>
<dbReference type="EMBL" id="UOEO01000134">
    <property type="protein sequence ID" value="VAW20273.1"/>
    <property type="molecule type" value="Genomic_DNA"/>
</dbReference>
<dbReference type="Pfam" id="PF01053">
    <property type="entry name" value="Cys_Met_Meta_PP"/>
    <property type="match status" value="1"/>
</dbReference>
<accession>A0A3B0TVM4</accession>
<proteinExistence type="inferred from homology"/>
<dbReference type="AlphaFoldDB" id="A0A3B0TVM4"/>
<sequence>MSNNNNSNQANNIAGGAEQTLLTHLGRWPERHFGTVNAPVTRASTILFPDMETLNNHSQPYTYGRRGTPSSEAVEEIVTALEKGKGTRLTPSGLSALSCAIMSVVKAGDEILVSDSAYEPTRMFCDKILAPMGVTARYFDPRAGADIAETASDQTRAVLVESPGSLTFEIQDLPAISSALTGRDIAIIVDNTWATPLYYQPLKLGADISVHAGTKMFVGHSDAMFGTITANEKYWPQLLETHGFLGLCAAPDDCFLAARGLRTLAIRMKEHQSRALEIASWLESHDLVTRVLHPGLASHPDHKIFARDFSGSGSLFSFELVAGSQQAVAAMVDDLALFGLGYSWGGFESLILPVKLGANRTIVPWQSKNPLVRLHIGLEDIDDLKADLAAGLERYRAALG</sequence>
<evidence type="ECO:0000256" key="3">
    <source>
        <dbReference type="ARBA" id="ARBA00022898"/>
    </source>
</evidence>
<dbReference type="Gene3D" id="3.90.1150.10">
    <property type="entry name" value="Aspartate Aminotransferase, domain 1"/>
    <property type="match status" value="1"/>
</dbReference>
<comment type="cofactor">
    <cofactor evidence="1">
        <name>pyridoxal 5'-phosphate</name>
        <dbReference type="ChEBI" id="CHEBI:597326"/>
    </cofactor>
</comment>
<evidence type="ECO:0000256" key="2">
    <source>
        <dbReference type="ARBA" id="ARBA00009077"/>
    </source>
</evidence>
<keyword evidence="4 6" id="KW-0456">Lyase</keyword>
<dbReference type="GO" id="GO:0047804">
    <property type="term" value="F:cysteine-S-conjugate beta-lyase activity"/>
    <property type="evidence" value="ECO:0007669"/>
    <property type="project" value="InterPro"/>
</dbReference>
<dbReference type="PANTHER" id="PTHR43500:SF1">
    <property type="entry name" value="CYSTATHIONINE BETA-LYASE-RELATED"/>
    <property type="match status" value="1"/>
</dbReference>
<gene>
    <name evidence="6" type="ORF">MNBD_ALPHA12-130</name>
</gene>
<dbReference type="EC" id="4.4.1.8" evidence="6"/>